<dbReference type="NCBIfam" id="TIGR00756">
    <property type="entry name" value="PPR"/>
    <property type="match status" value="1"/>
</dbReference>
<evidence type="ECO:0000313" key="5">
    <source>
        <dbReference type="EMBL" id="CAI9761572.1"/>
    </source>
</evidence>
<dbReference type="GO" id="GO:0006396">
    <property type="term" value="P:RNA processing"/>
    <property type="evidence" value="ECO:0007669"/>
    <property type="project" value="TreeGrafter"/>
</dbReference>
<reference evidence="5" key="1">
    <citation type="submission" date="2023-05" db="EMBL/GenBank/DDBJ databases">
        <authorList>
            <person name="Huff M."/>
        </authorList>
    </citation>
    <scope>NUCLEOTIDE SEQUENCE</scope>
</reference>
<dbReference type="PANTHER" id="PTHR47934:SF6">
    <property type="entry name" value="MITOCHONDRIAL GROUP I INTRON SPLICING FACTOR CCM1-RELATED"/>
    <property type="match status" value="1"/>
</dbReference>
<dbReference type="Pfam" id="PF13041">
    <property type="entry name" value="PPR_2"/>
    <property type="match status" value="1"/>
</dbReference>
<dbReference type="InterPro" id="IPR011990">
    <property type="entry name" value="TPR-like_helical_dom_sf"/>
</dbReference>
<evidence type="ECO:0000256" key="4">
    <source>
        <dbReference type="SAM" id="Phobius"/>
    </source>
</evidence>
<dbReference type="InterPro" id="IPR002885">
    <property type="entry name" value="PPR_rpt"/>
</dbReference>
<keyword evidence="4" id="KW-0472">Membrane</keyword>
<dbReference type="GO" id="GO:0007005">
    <property type="term" value="P:mitochondrion organization"/>
    <property type="evidence" value="ECO:0007669"/>
    <property type="project" value="TreeGrafter"/>
</dbReference>
<keyword evidence="6" id="KW-1185">Reference proteome</keyword>
<organism evidence="5 6">
    <name type="scientific">Fraxinus pennsylvanica</name>
    <dbReference type="NCBI Taxonomy" id="56036"/>
    <lineage>
        <taxon>Eukaryota</taxon>
        <taxon>Viridiplantae</taxon>
        <taxon>Streptophyta</taxon>
        <taxon>Embryophyta</taxon>
        <taxon>Tracheophyta</taxon>
        <taxon>Spermatophyta</taxon>
        <taxon>Magnoliopsida</taxon>
        <taxon>eudicotyledons</taxon>
        <taxon>Gunneridae</taxon>
        <taxon>Pentapetalae</taxon>
        <taxon>asterids</taxon>
        <taxon>lamiids</taxon>
        <taxon>Lamiales</taxon>
        <taxon>Oleaceae</taxon>
        <taxon>Oleeae</taxon>
        <taxon>Fraxinus</taxon>
    </lineage>
</organism>
<protein>
    <recommendedName>
        <fullName evidence="7">Pentatricopeptide repeat-containing protein</fullName>
    </recommendedName>
</protein>
<dbReference type="GO" id="GO:0003729">
    <property type="term" value="F:mRNA binding"/>
    <property type="evidence" value="ECO:0007669"/>
    <property type="project" value="TreeGrafter"/>
</dbReference>
<dbReference type="GO" id="GO:0005739">
    <property type="term" value="C:mitochondrion"/>
    <property type="evidence" value="ECO:0007669"/>
    <property type="project" value="TreeGrafter"/>
</dbReference>
<dbReference type="PROSITE" id="PS51375">
    <property type="entry name" value="PPR"/>
    <property type="match status" value="1"/>
</dbReference>
<feature type="repeat" description="PPR" evidence="3">
    <location>
        <begin position="9"/>
        <end position="43"/>
    </location>
</feature>
<name>A0AAD1Z6W0_9LAMI</name>
<proteinExistence type="inferred from homology"/>
<keyword evidence="2" id="KW-0677">Repeat</keyword>
<keyword evidence="4" id="KW-1133">Transmembrane helix</keyword>
<dbReference type="PANTHER" id="PTHR47934">
    <property type="entry name" value="PENTATRICOPEPTIDE REPEAT-CONTAINING PROTEIN PET309, MITOCHONDRIAL"/>
    <property type="match status" value="1"/>
</dbReference>
<sequence>MITEGCYPSPKIFNSLVHAYCKFGDYSHAYKLLKKMADCGYQPGYVVYNILIGSICGNEESPSPGVLELAEKAYSDMLDVGIVLNKVNVSNFARCLCGVGNANVPEASTIPENDLDETQGDVGTHLSIASSYPNGGSGFFEFQICVLLIYVFFVLALQGTRSN</sequence>
<evidence type="ECO:0000256" key="1">
    <source>
        <dbReference type="ARBA" id="ARBA00007626"/>
    </source>
</evidence>
<evidence type="ECO:0000256" key="3">
    <source>
        <dbReference type="PROSITE-ProRule" id="PRU00708"/>
    </source>
</evidence>
<evidence type="ECO:0000256" key="2">
    <source>
        <dbReference type="ARBA" id="ARBA00022737"/>
    </source>
</evidence>
<dbReference type="EMBL" id="OU503040">
    <property type="protein sequence ID" value="CAI9761572.1"/>
    <property type="molecule type" value="Genomic_DNA"/>
</dbReference>
<comment type="similarity">
    <text evidence="1">Belongs to the PPR family. P subfamily.</text>
</comment>
<gene>
    <name evidence="5" type="ORF">FPE_LOCUS9002</name>
</gene>
<accession>A0AAD1Z6W0</accession>
<dbReference type="InterPro" id="IPR051114">
    <property type="entry name" value="Mito_RNA_Proc_CCM1"/>
</dbReference>
<feature type="transmembrane region" description="Helical" evidence="4">
    <location>
        <begin position="138"/>
        <end position="157"/>
    </location>
</feature>
<keyword evidence="4" id="KW-0812">Transmembrane</keyword>
<dbReference type="Proteomes" id="UP000834106">
    <property type="component" value="Chromosome 5"/>
</dbReference>
<dbReference type="Gene3D" id="1.25.40.10">
    <property type="entry name" value="Tetratricopeptide repeat domain"/>
    <property type="match status" value="1"/>
</dbReference>
<dbReference type="AlphaFoldDB" id="A0AAD1Z6W0"/>
<evidence type="ECO:0000313" key="6">
    <source>
        <dbReference type="Proteomes" id="UP000834106"/>
    </source>
</evidence>
<evidence type="ECO:0008006" key="7">
    <source>
        <dbReference type="Google" id="ProtNLM"/>
    </source>
</evidence>